<dbReference type="GO" id="GO:0005525">
    <property type="term" value="F:GTP binding"/>
    <property type="evidence" value="ECO:0007669"/>
    <property type="project" value="UniProtKB-KW"/>
</dbReference>
<reference evidence="8 9" key="1">
    <citation type="journal article" date="2017" name="Nat. Commun.">
        <title>Genome assembly with in vitro proximity ligation data and whole-genome triplication in lettuce.</title>
        <authorList>
            <person name="Reyes-Chin-Wo S."/>
            <person name="Wang Z."/>
            <person name="Yang X."/>
            <person name="Kozik A."/>
            <person name="Arikit S."/>
            <person name="Song C."/>
            <person name="Xia L."/>
            <person name="Froenicke L."/>
            <person name="Lavelle D.O."/>
            <person name="Truco M.J."/>
            <person name="Xia R."/>
            <person name="Zhu S."/>
            <person name="Xu C."/>
            <person name="Xu H."/>
            <person name="Xu X."/>
            <person name="Cox K."/>
            <person name="Korf I."/>
            <person name="Meyers B.C."/>
            <person name="Michelmore R.W."/>
        </authorList>
    </citation>
    <scope>NUCLEOTIDE SEQUENCE [LARGE SCALE GENOMIC DNA]</scope>
    <source>
        <strain evidence="9">cv. Salinas</strain>
        <tissue evidence="8">Seedlings</tissue>
    </source>
</reference>
<evidence type="ECO:0000256" key="2">
    <source>
        <dbReference type="ARBA" id="ARBA00022741"/>
    </source>
</evidence>
<dbReference type="GO" id="GO:0045047">
    <property type="term" value="P:protein targeting to ER"/>
    <property type="evidence" value="ECO:0000318"/>
    <property type="project" value="GO_Central"/>
</dbReference>
<evidence type="ECO:0000256" key="6">
    <source>
        <dbReference type="ARBA" id="ARBA00029433"/>
    </source>
</evidence>
<dbReference type="InterPro" id="IPR000897">
    <property type="entry name" value="SRP54_GTPase_dom"/>
</dbReference>
<dbReference type="GO" id="GO:0005047">
    <property type="term" value="F:signal recognition particle binding"/>
    <property type="evidence" value="ECO:0000318"/>
    <property type="project" value="GO_Central"/>
</dbReference>
<evidence type="ECO:0000313" key="9">
    <source>
        <dbReference type="Proteomes" id="UP000235145"/>
    </source>
</evidence>
<dbReference type="EMBL" id="NBSK02000002">
    <property type="protein sequence ID" value="KAJ0221857.1"/>
    <property type="molecule type" value="Genomic_DNA"/>
</dbReference>
<comment type="caution">
    <text evidence="8">The sequence shown here is derived from an EMBL/GenBank/DDBJ whole genome shotgun (WGS) entry which is preliminary data.</text>
</comment>
<evidence type="ECO:0000313" key="8">
    <source>
        <dbReference type="EMBL" id="KAJ0221857.1"/>
    </source>
</evidence>
<dbReference type="SUPFAM" id="SSF52540">
    <property type="entry name" value="P-loop containing nucleoside triphosphate hydrolases"/>
    <property type="match status" value="1"/>
</dbReference>
<keyword evidence="5" id="KW-0675">Receptor</keyword>
<sequence length="202" mass="22990">MIDDDEAETDKKVDSKKKGWFSSMFQSIAGKENLEKADLEPALKALKDRLMTKNVKLMSYKSTLLGHRLKRLLRNLRVCSNQPGGEKACFFYINSAGELVNSVLFCNFGYFMATMKDALVRILTPRRSVDILRNVHVSKEQRKPYVVVFVGVNRVGKSINLAKVAYWLQQHDINVMMAACDTFRSGAVEQLHTHARMLQVCN</sequence>
<comment type="subcellular location">
    <subcellularLocation>
        <location evidence="6">Endomembrane system</location>
        <topology evidence="6">Peripheral membrane protein</topology>
        <orientation evidence="6">Cytoplasmic side</orientation>
    </subcellularLocation>
</comment>
<dbReference type="GO" id="GO:0003924">
    <property type="term" value="F:GTPase activity"/>
    <property type="evidence" value="ECO:0000318"/>
    <property type="project" value="GO_Central"/>
</dbReference>
<proteinExistence type="inferred from homology"/>
<dbReference type="InterPro" id="IPR042101">
    <property type="entry name" value="SRP54_N_sf"/>
</dbReference>
<evidence type="ECO:0000256" key="1">
    <source>
        <dbReference type="ARBA" id="ARBA00008531"/>
    </source>
</evidence>
<dbReference type="GO" id="GO:0006614">
    <property type="term" value="P:SRP-dependent cotranslational protein targeting to membrane"/>
    <property type="evidence" value="ECO:0007669"/>
    <property type="project" value="InterPro"/>
</dbReference>
<feature type="domain" description="SRP54-type proteins GTP-binding" evidence="7">
    <location>
        <begin position="145"/>
        <end position="200"/>
    </location>
</feature>
<dbReference type="AlphaFoldDB" id="A0A9R1W8A7"/>
<dbReference type="InterPro" id="IPR027417">
    <property type="entry name" value="P-loop_NTPase"/>
</dbReference>
<dbReference type="Gene3D" id="1.20.120.140">
    <property type="entry name" value="Signal recognition particle SRP54, nucleotide-binding domain"/>
    <property type="match status" value="1"/>
</dbReference>
<evidence type="ECO:0000256" key="5">
    <source>
        <dbReference type="ARBA" id="ARBA00023170"/>
    </source>
</evidence>
<evidence type="ECO:0000256" key="3">
    <source>
        <dbReference type="ARBA" id="ARBA00023134"/>
    </source>
</evidence>
<keyword evidence="2" id="KW-0547">Nucleotide-binding</keyword>
<evidence type="ECO:0000259" key="7">
    <source>
        <dbReference type="Pfam" id="PF00448"/>
    </source>
</evidence>
<evidence type="ECO:0000256" key="4">
    <source>
        <dbReference type="ARBA" id="ARBA00023136"/>
    </source>
</evidence>
<comment type="similarity">
    <text evidence="1">Belongs to the GTP-binding SRP family.</text>
</comment>
<dbReference type="Proteomes" id="UP000235145">
    <property type="component" value="Unassembled WGS sequence"/>
</dbReference>
<keyword evidence="9" id="KW-1185">Reference proteome</keyword>
<accession>A0A9R1W8A7</accession>
<dbReference type="Pfam" id="PF00448">
    <property type="entry name" value="SRP54"/>
    <property type="match status" value="1"/>
</dbReference>
<dbReference type="PANTHER" id="PTHR43134:SF1">
    <property type="entry name" value="SIGNAL RECOGNITION PARTICLE RECEPTOR SUBUNIT ALPHA"/>
    <property type="match status" value="1"/>
</dbReference>
<organism evidence="8 9">
    <name type="scientific">Lactuca sativa</name>
    <name type="common">Garden lettuce</name>
    <dbReference type="NCBI Taxonomy" id="4236"/>
    <lineage>
        <taxon>Eukaryota</taxon>
        <taxon>Viridiplantae</taxon>
        <taxon>Streptophyta</taxon>
        <taxon>Embryophyta</taxon>
        <taxon>Tracheophyta</taxon>
        <taxon>Spermatophyta</taxon>
        <taxon>Magnoliopsida</taxon>
        <taxon>eudicotyledons</taxon>
        <taxon>Gunneridae</taxon>
        <taxon>Pentapetalae</taxon>
        <taxon>asterids</taxon>
        <taxon>campanulids</taxon>
        <taxon>Asterales</taxon>
        <taxon>Asteraceae</taxon>
        <taxon>Cichorioideae</taxon>
        <taxon>Cichorieae</taxon>
        <taxon>Lactucinae</taxon>
        <taxon>Lactuca</taxon>
    </lineage>
</organism>
<protein>
    <recommendedName>
        <fullName evidence="7">SRP54-type proteins GTP-binding domain-containing protein</fullName>
    </recommendedName>
</protein>
<keyword evidence="3" id="KW-0342">GTP-binding</keyword>
<name>A0A9R1W8A7_LACSA</name>
<dbReference type="PANTHER" id="PTHR43134">
    <property type="entry name" value="SIGNAL RECOGNITION PARTICLE RECEPTOR SUBUNIT ALPHA"/>
    <property type="match status" value="1"/>
</dbReference>
<keyword evidence="4" id="KW-0472">Membrane</keyword>
<gene>
    <name evidence="8" type="ORF">LSAT_V11C200064860</name>
</gene>
<dbReference type="GO" id="GO:0005789">
    <property type="term" value="C:endoplasmic reticulum membrane"/>
    <property type="evidence" value="ECO:0000318"/>
    <property type="project" value="GO_Central"/>
</dbReference>
<dbReference type="Gene3D" id="3.40.50.300">
    <property type="entry name" value="P-loop containing nucleotide triphosphate hydrolases"/>
    <property type="match status" value="1"/>
</dbReference>